<dbReference type="EMBL" id="BAAALS010000044">
    <property type="protein sequence ID" value="GAA1775662.1"/>
    <property type="molecule type" value="Genomic_DNA"/>
</dbReference>
<keyword evidence="1" id="KW-0472">Membrane</keyword>
<evidence type="ECO:0000256" key="1">
    <source>
        <dbReference type="SAM" id="Phobius"/>
    </source>
</evidence>
<reference evidence="3 4" key="1">
    <citation type="journal article" date="2019" name="Int. J. Syst. Evol. Microbiol.">
        <title>The Global Catalogue of Microorganisms (GCM) 10K type strain sequencing project: providing services to taxonomists for standard genome sequencing and annotation.</title>
        <authorList>
            <consortium name="The Broad Institute Genomics Platform"/>
            <consortium name="The Broad Institute Genome Sequencing Center for Infectious Disease"/>
            <person name="Wu L."/>
            <person name="Ma J."/>
        </authorList>
    </citation>
    <scope>NUCLEOTIDE SEQUENCE [LARGE SCALE GENOMIC DNA]</scope>
    <source>
        <strain evidence="3 4">JCM 13249</strain>
    </source>
</reference>
<dbReference type="CDD" id="cd02966">
    <property type="entry name" value="TlpA_like_family"/>
    <property type="match status" value="1"/>
</dbReference>
<dbReference type="SUPFAM" id="SSF52833">
    <property type="entry name" value="Thioredoxin-like"/>
    <property type="match status" value="1"/>
</dbReference>
<dbReference type="InterPro" id="IPR036249">
    <property type="entry name" value="Thioredoxin-like_sf"/>
</dbReference>
<dbReference type="Proteomes" id="UP001500655">
    <property type="component" value="Unassembled WGS sequence"/>
</dbReference>
<dbReference type="InterPro" id="IPR000866">
    <property type="entry name" value="AhpC/TSA"/>
</dbReference>
<comment type="caution">
    <text evidence="3">The sequence shown here is derived from an EMBL/GenBank/DDBJ whole genome shotgun (WGS) entry which is preliminary data.</text>
</comment>
<evidence type="ECO:0000313" key="4">
    <source>
        <dbReference type="Proteomes" id="UP001500655"/>
    </source>
</evidence>
<dbReference type="RefSeq" id="WP_344088067.1">
    <property type="nucleotide sequence ID" value="NZ_BAAALS010000044.1"/>
</dbReference>
<accession>A0ABN2L567</accession>
<keyword evidence="1" id="KW-1133">Transmembrane helix</keyword>
<keyword evidence="4" id="KW-1185">Reference proteome</keyword>
<evidence type="ECO:0000313" key="3">
    <source>
        <dbReference type="EMBL" id="GAA1775662.1"/>
    </source>
</evidence>
<sequence>MVNALFVAVLLLTALTLFNLVLVLGLVRRLRSHEERLAGLAEPPAVTSVKPGQQVADFTASTVDGQVVNRASLRGPTLVGFFSPNCSACHERLGDFVAVAARHPGDVLSVVVNDGGDTAPVVAALSATSVVVEDPEGPVGSAFGVHGYPAFIILTGDGVVESVGYQVPVPA</sequence>
<dbReference type="Gene3D" id="3.40.30.10">
    <property type="entry name" value="Glutaredoxin"/>
    <property type="match status" value="1"/>
</dbReference>
<feature type="transmembrane region" description="Helical" evidence="1">
    <location>
        <begin position="6"/>
        <end position="27"/>
    </location>
</feature>
<protein>
    <submittedName>
        <fullName evidence="3">TlpA family protein</fullName>
    </submittedName>
</protein>
<dbReference type="PROSITE" id="PS51352">
    <property type="entry name" value="THIOREDOXIN_2"/>
    <property type="match status" value="1"/>
</dbReference>
<dbReference type="Pfam" id="PF00578">
    <property type="entry name" value="AhpC-TSA"/>
    <property type="match status" value="1"/>
</dbReference>
<organism evidence="3 4">
    <name type="scientific">Luedemannella helvata</name>
    <dbReference type="NCBI Taxonomy" id="349315"/>
    <lineage>
        <taxon>Bacteria</taxon>
        <taxon>Bacillati</taxon>
        <taxon>Actinomycetota</taxon>
        <taxon>Actinomycetes</taxon>
        <taxon>Micromonosporales</taxon>
        <taxon>Micromonosporaceae</taxon>
        <taxon>Luedemannella</taxon>
    </lineage>
</organism>
<dbReference type="InterPro" id="IPR013766">
    <property type="entry name" value="Thioredoxin_domain"/>
</dbReference>
<keyword evidence="1" id="KW-0812">Transmembrane</keyword>
<feature type="domain" description="Thioredoxin" evidence="2">
    <location>
        <begin position="49"/>
        <end position="171"/>
    </location>
</feature>
<evidence type="ECO:0000259" key="2">
    <source>
        <dbReference type="PROSITE" id="PS51352"/>
    </source>
</evidence>
<gene>
    <name evidence="3" type="ORF">GCM10009681_53960</name>
</gene>
<proteinExistence type="predicted"/>
<name>A0ABN2L567_9ACTN</name>